<evidence type="ECO:0000313" key="1">
    <source>
        <dbReference type="EMBL" id="GBP18427.1"/>
    </source>
</evidence>
<reference evidence="1 2" key="1">
    <citation type="journal article" date="2019" name="Commun. Biol.">
        <title>The bagworm genome reveals a unique fibroin gene that provides high tensile strength.</title>
        <authorList>
            <person name="Kono N."/>
            <person name="Nakamura H."/>
            <person name="Ohtoshi R."/>
            <person name="Tomita M."/>
            <person name="Numata K."/>
            <person name="Arakawa K."/>
        </authorList>
    </citation>
    <scope>NUCLEOTIDE SEQUENCE [LARGE SCALE GENOMIC DNA]</scope>
</reference>
<dbReference type="Proteomes" id="UP000299102">
    <property type="component" value="Unassembled WGS sequence"/>
</dbReference>
<comment type="caution">
    <text evidence="1">The sequence shown here is derived from an EMBL/GenBank/DDBJ whole genome shotgun (WGS) entry which is preliminary data.</text>
</comment>
<keyword evidence="2" id="KW-1185">Reference proteome</keyword>
<organism evidence="1 2">
    <name type="scientific">Eumeta variegata</name>
    <name type="common">Bagworm moth</name>
    <name type="synonym">Eumeta japonica</name>
    <dbReference type="NCBI Taxonomy" id="151549"/>
    <lineage>
        <taxon>Eukaryota</taxon>
        <taxon>Metazoa</taxon>
        <taxon>Ecdysozoa</taxon>
        <taxon>Arthropoda</taxon>
        <taxon>Hexapoda</taxon>
        <taxon>Insecta</taxon>
        <taxon>Pterygota</taxon>
        <taxon>Neoptera</taxon>
        <taxon>Endopterygota</taxon>
        <taxon>Lepidoptera</taxon>
        <taxon>Glossata</taxon>
        <taxon>Ditrysia</taxon>
        <taxon>Tineoidea</taxon>
        <taxon>Psychidae</taxon>
        <taxon>Oiketicinae</taxon>
        <taxon>Eumeta</taxon>
    </lineage>
</organism>
<sequence>MSKPDGLTWFLDSGQAKNSLRIEPRTVRNLLLTPLLTAASAPLTVTDVREQRAYGIGSDALVNMPYAVAPCRGL</sequence>
<accession>A0A4C1TWN3</accession>
<dbReference type="EMBL" id="BGZK01000097">
    <property type="protein sequence ID" value="GBP18427.1"/>
    <property type="molecule type" value="Genomic_DNA"/>
</dbReference>
<name>A0A4C1TWN3_EUMVA</name>
<evidence type="ECO:0000313" key="2">
    <source>
        <dbReference type="Proteomes" id="UP000299102"/>
    </source>
</evidence>
<protein>
    <submittedName>
        <fullName evidence="1">Uncharacterized protein</fullName>
    </submittedName>
</protein>
<dbReference type="AlphaFoldDB" id="A0A4C1TWN3"/>
<proteinExistence type="predicted"/>
<gene>
    <name evidence="1" type="ORF">EVAR_93829_1</name>
</gene>